<sequence length="244" mass="28276">MVIIGQISRYMHICKMKYAFLTTYDQTIFFKQAPNPKRPQEQALWHSNVIYFNQANQDVSLRECFLFIGLRIQSGDYKCENKMSFKDWAGTPNGTYTDENYISPDYSSSSSERHSSPEPSTRATHRLREGQTFSRVTTRPQSHARHARELEDPRMQKRVRQARERERTRQEAVGMREITERTQALGLGRESGRGASPVRAYFDASGKPFVNVGGRSAYVTLLQDQRGRYYYKTSSGDRQYVVTK</sequence>
<comment type="caution">
    <text evidence="1">The sequence shown here is derived from an EMBL/GenBank/DDBJ whole genome shotgun (WGS) entry which is preliminary data.</text>
</comment>
<evidence type="ECO:0000313" key="2">
    <source>
        <dbReference type="Proteomes" id="UP001177260"/>
    </source>
</evidence>
<gene>
    <name evidence="1" type="ORF">N8T08_002071</name>
</gene>
<proteinExistence type="predicted"/>
<evidence type="ECO:0000313" key="1">
    <source>
        <dbReference type="EMBL" id="KAK1138722.1"/>
    </source>
</evidence>
<accession>A0ACC3AMQ7</accession>
<name>A0ACC3AMQ7_9EURO</name>
<dbReference type="EMBL" id="JAOPJF010000133">
    <property type="protein sequence ID" value="KAK1138722.1"/>
    <property type="molecule type" value="Genomic_DNA"/>
</dbReference>
<organism evidence="1 2">
    <name type="scientific">Aspergillus melleus</name>
    <dbReference type="NCBI Taxonomy" id="138277"/>
    <lineage>
        <taxon>Eukaryota</taxon>
        <taxon>Fungi</taxon>
        <taxon>Dikarya</taxon>
        <taxon>Ascomycota</taxon>
        <taxon>Pezizomycotina</taxon>
        <taxon>Eurotiomycetes</taxon>
        <taxon>Eurotiomycetidae</taxon>
        <taxon>Eurotiales</taxon>
        <taxon>Aspergillaceae</taxon>
        <taxon>Aspergillus</taxon>
        <taxon>Aspergillus subgen. Circumdati</taxon>
    </lineage>
</organism>
<protein>
    <submittedName>
        <fullName evidence="1">Uncharacterized protein</fullName>
    </submittedName>
</protein>
<reference evidence="1 2" key="1">
    <citation type="journal article" date="2023" name="ACS Omega">
        <title>Identification of the Neoaspergillic Acid Biosynthesis Gene Cluster by Establishing an In Vitro CRISPR-Ribonucleoprotein Genetic System in Aspergillus melleus.</title>
        <authorList>
            <person name="Yuan B."/>
            <person name="Grau M.F."/>
            <person name="Murata R.M."/>
            <person name="Torok T."/>
            <person name="Venkateswaran K."/>
            <person name="Stajich J.E."/>
            <person name="Wang C.C.C."/>
        </authorList>
    </citation>
    <scope>NUCLEOTIDE SEQUENCE [LARGE SCALE GENOMIC DNA]</scope>
    <source>
        <strain evidence="1 2">IMV 1140</strain>
    </source>
</reference>
<dbReference type="Proteomes" id="UP001177260">
    <property type="component" value="Unassembled WGS sequence"/>
</dbReference>
<keyword evidence="2" id="KW-1185">Reference proteome</keyword>